<proteinExistence type="predicted"/>
<keyword evidence="1" id="KW-0472">Membrane</keyword>
<organism evidence="2">
    <name type="scientific">freshwater metagenome</name>
    <dbReference type="NCBI Taxonomy" id="449393"/>
    <lineage>
        <taxon>unclassified sequences</taxon>
        <taxon>metagenomes</taxon>
        <taxon>ecological metagenomes</taxon>
    </lineage>
</organism>
<evidence type="ECO:0000256" key="1">
    <source>
        <dbReference type="SAM" id="Phobius"/>
    </source>
</evidence>
<accession>A0A6J6NFM2</accession>
<feature type="transmembrane region" description="Helical" evidence="1">
    <location>
        <begin position="188"/>
        <end position="207"/>
    </location>
</feature>
<dbReference type="AlphaFoldDB" id="A0A6J6NFM2"/>
<sequence length="216" mass="22475">MHLARRLFTPLALLAVIAAVALVAPGAARSDGDPASDYLLGSDVFLPFDLKIDEADTAALKGLLANAAKKGLELKVAVIGTRYDLGAVPSLFGKPQTYAHFLAQELFYYMKRELIVVMPNGYGLYSVKGVPAADKAAIEKLTPPGDAEGATLVRAASDAVRAVAAAHGLTLSVDATGGAGSHTMRDRLLIAGGALLAAALAVSGTLIRRRLKRRDA</sequence>
<reference evidence="2" key="1">
    <citation type="submission" date="2020-05" db="EMBL/GenBank/DDBJ databases">
        <authorList>
            <person name="Chiriac C."/>
            <person name="Salcher M."/>
            <person name="Ghai R."/>
            <person name="Kavagutti S V."/>
        </authorList>
    </citation>
    <scope>NUCLEOTIDE SEQUENCE</scope>
</reference>
<gene>
    <name evidence="2" type="ORF">UFOPK2399_00228</name>
</gene>
<dbReference type="EMBL" id="CAEZXP010000001">
    <property type="protein sequence ID" value="CAB4685079.1"/>
    <property type="molecule type" value="Genomic_DNA"/>
</dbReference>
<keyword evidence="1" id="KW-1133">Transmembrane helix</keyword>
<name>A0A6J6NFM2_9ZZZZ</name>
<keyword evidence="1" id="KW-0812">Transmembrane</keyword>
<evidence type="ECO:0000313" key="2">
    <source>
        <dbReference type="EMBL" id="CAB4685079.1"/>
    </source>
</evidence>
<protein>
    <submittedName>
        <fullName evidence="2">Unannotated protein</fullName>
    </submittedName>
</protein>